<sequence>MRHRTRYTYDDVVTDSYGHAVLLPRDVPGQRVLSAQVDVDPVAVDRSEDIDHFGNRVTYLQVDVPHTRLTVEADLDVEVEPASIDPEALGAPWEAARPRALDGVPAWEVVELALESPSIGHGGAVLDYARPSFPPGRALGEAARDLMHRVHDDFAYEPGTTSVTSTIDDVLAARAGVCQDFAQLMIACLRSQGLAARYVSGYLATDPPPGRERVVGADATHAWVAVWTPAGEWLALDPTNDQPVGERYVTIAWGREYADVSPLKGVIVSEASSSELEVQVDVLPA</sequence>
<dbReference type="Proteomes" id="UP001501480">
    <property type="component" value="Unassembled WGS sequence"/>
</dbReference>
<feature type="domain" description="Transglutaminase-like" evidence="1">
    <location>
        <begin position="170"/>
        <end position="240"/>
    </location>
</feature>
<accession>A0ABN2W096</accession>
<reference evidence="2 3" key="1">
    <citation type="journal article" date="2019" name="Int. J. Syst. Evol. Microbiol.">
        <title>The Global Catalogue of Microorganisms (GCM) 10K type strain sequencing project: providing services to taxonomists for standard genome sequencing and annotation.</title>
        <authorList>
            <consortium name="The Broad Institute Genomics Platform"/>
            <consortium name="The Broad Institute Genome Sequencing Center for Infectious Disease"/>
            <person name="Wu L."/>
            <person name="Ma J."/>
        </authorList>
    </citation>
    <scope>NUCLEOTIDE SEQUENCE [LARGE SCALE GENOMIC DNA]</scope>
    <source>
        <strain evidence="2 3">JCM 15749</strain>
    </source>
</reference>
<evidence type="ECO:0000313" key="3">
    <source>
        <dbReference type="Proteomes" id="UP001501480"/>
    </source>
</evidence>
<dbReference type="PANTHER" id="PTHR33490">
    <property type="entry name" value="BLR5614 PROTEIN-RELATED"/>
    <property type="match status" value="1"/>
</dbReference>
<dbReference type="InterPro" id="IPR013589">
    <property type="entry name" value="Bac_transglu_N"/>
</dbReference>
<name>A0ABN2W096_9ACTN</name>
<proteinExistence type="predicted"/>
<dbReference type="InterPro" id="IPR002931">
    <property type="entry name" value="Transglutaminase-like"/>
</dbReference>
<dbReference type="InterPro" id="IPR038765">
    <property type="entry name" value="Papain-like_cys_pep_sf"/>
</dbReference>
<dbReference type="SUPFAM" id="SSF54001">
    <property type="entry name" value="Cysteine proteinases"/>
    <property type="match status" value="1"/>
</dbReference>
<dbReference type="Pfam" id="PF01841">
    <property type="entry name" value="Transglut_core"/>
    <property type="match status" value="1"/>
</dbReference>
<keyword evidence="3" id="KW-1185">Reference proteome</keyword>
<comment type="caution">
    <text evidence="2">The sequence shown here is derived from an EMBL/GenBank/DDBJ whole genome shotgun (WGS) entry which is preliminary data.</text>
</comment>
<dbReference type="Pfam" id="PF08379">
    <property type="entry name" value="Bact_transglu_N"/>
    <property type="match status" value="1"/>
</dbReference>
<dbReference type="PANTHER" id="PTHR33490:SF7">
    <property type="entry name" value="BLR2979 PROTEIN"/>
    <property type="match status" value="1"/>
</dbReference>
<dbReference type="SMART" id="SM00460">
    <property type="entry name" value="TGc"/>
    <property type="match status" value="1"/>
</dbReference>
<evidence type="ECO:0000313" key="2">
    <source>
        <dbReference type="EMBL" id="GAA2079248.1"/>
    </source>
</evidence>
<organism evidence="2 3">
    <name type="scientific">Aeromicrobium halocynthiae</name>
    <dbReference type="NCBI Taxonomy" id="560557"/>
    <lineage>
        <taxon>Bacteria</taxon>
        <taxon>Bacillati</taxon>
        <taxon>Actinomycetota</taxon>
        <taxon>Actinomycetes</taxon>
        <taxon>Propionibacteriales</taxon>
        <taxon>Nocardioidaceae</taxon>
        <taxon>Aeromicrobium</taxon>
    </lineage>
</organism>
<gene>
    <name evidence="2" type="ORF">GCM10009821_19170</name>
</gene>
<evidence type="ECO:0000259" key="1">
    <source>
        <dbReference type="SMART" id="SM00460"/>
    </source>
</evidence>
<dbReference type="EMBL" id="BAAAPY010000006">
    <property type="protein sequence ID" value="GAA2079248.1"/>
    <property type="molecule type" value="Genomic_DNA"/>
</dbReference>
<dbReference type="Gene3D" id="3.10.620.30">
    <property type="match status" value="1"/>
</dbReference>
<protein>
    <submittedName>
        <fullName evidence="2">Transglutaminase family protein</fullName>
    </submittedName>
</protein>